<name>A0A4V2KQY1_9ACTO</name>
<organism evidence="2 3">
    <name type="scientific">Arcanobacterium bovis</name>
    <dbReference type="NCBI Taxonomy" id="2529275"/>
    <lineage>
        <taxon>Bacteria</taxon>
        <taxon>Bacillati</taxon>
        <taxon>Actinomycetota</taxon>
        <taxon>Actinomycetes</taxon>
        <taxon>Actinomycetales</taxon>
        <taxon>Actinomycetaceae</taxon>
        <taxon>Arcanobacterium</taxon>
    </lineage>
</organism>
<reference evidence="2 3" key="1">
    <citation type="submission" date="2019-02" db="EMBL/GenBank/DDBJ databases">
        <title>Arcanobacterium bovis sp. nov., isolated from the milk of a cow with mastitis.</title>
        <authorList>
            <person name="Sammra O."/>
            <person name="Foster G."/>
            <person name="Hassan A."/>
            <person name="Alssahen M."/>
            <person name="Laemmler C."/>
            <person name="Borowiak M."/>
            <person name="Malorny B."/>
            <person name="Abdulmawjood A."/>
        </authorList>
    </citation>
    <scope>NUCLEOTIDE SEQUENCE [LARGE SCALE GENOMIC DNA]</scope>
    <source>
        <strain evidence="2 3">C605018/01/1</strain>
    </source>
</reference>
<dbReference type="EMBL" id="SJDT01000018">
    <property type="protein sequence ID" value="TBW20668.1"/>
    <property type="molecule type" value="Genomic_DNA"/>
</dbReference>
<dbReference type="RefSeq" id="WP_131282576.1">
    <property type="nucleotide sequence ID" value="NZ_SJDT01000018.1"/>
</dbReference>
<evidence type="ECO:0000313" key="2">
    <source>
        <dbReference type="EMBL" id="TBW20668.1"/>
    </source>
</evidence>
<proteinExistence type="predicted"/>
<accession>A0A4V2KQY1</accession>
<gene>
    <name evidence="2" type="ORF">EZJ44_08575</name>
</gene>
<dbReference type="OrthoDB" id="2067810at2"/>
<dbReference type="Proteomes" id="UP000293036">
    <property type="component" value="Unassembled WGS sequence"/>
</dbReference>
<feature type="transmembrane region" description="Helical" evidence="1">
    <location>
        <begin position="27"/>
        <end position="46"/>
    </location>
</feature>
<feature type="transmembrane region" description="Helical" evidence="1">
    <location>
        <begin position="52"/>
        <end position="70"/>
    </location>
</feature>
<sequence>MALEVKVFKEIKEYRAKVLFGMSWRQFFTTIVTIPLIAGAYFLAFVTAGENTGILAVMLVSIPGFAFGWLRPMGIDFEKYVGFWWRHFLGTKHYTYRGIDPLAVVGRGENNGGEAKEETRRSRKTRIAFEQAN</sequence>
<comment type="caution">
    <text evidence="2">The sequence shown here is derived from an EMBL/GenBank/DDBJ whole genome shotgun (WGS) entry which is preliminary data.</text>
</comment>
<dbReference type="InterPro" id="IPR024414">
    <property type="entry name" value="Uncharacterised_PrgI"/>
</dbReference>
<evidence type="ECO:0000313" key="3">
    <source>
        <dbReference type="Proteomes" id="UP000293036"/>
    </source>
</evidence>
<keyword evidence="1" id="KW-1133">Transmembrane helix</keyword>
<dbReference type="Pfam" id="PF12666">
    <property type="entry name" value="PrgI"/>
    <property type="match status" value="1"/>
</dbReference>
<evidence type="ECO:0000256" key="1">
    <source>
        <dbReference type="SAM" id="Phobius"/>
    </source>
</evidence>
<keyword evidence="1" id="KW-0472">Membrane</keyword>
<keyword evidence="3" id="KW-1185">Reference proteome</keyword>
<keyword evidence="1" id="KW-0812">Transmembrane</keyword>
<protein>
    <submittedName>
        <fullName evidence="2">PrgI family protein</fullName>
    </submittedName>
</protein>
<dbReference type="AlphaFoldDB" id="A0A4V2KQY1"/>